<dbReference type="Proteomes" id="UP000092950">
    <property type="component" value="Chromosome"/>
</dbReference>
<dbReference type="RefSeq" id="WP_043211898.1">
    <property type="nucleotide sequence ID" value="NZ_CAJGUP010000112.1"/>
</dbReference>
<sequence length="99" mass="10543">MRLALLAATLAAALAAPAWAEDMRDPEDGAFDMSDDLLHRSGLFPVPALITEPAVGYGGGLMLMYFSESLAEAGEPMGVDVAHSKEQNAFYIQVGSAWR</sequence>
<dbReference type="KEGG" id="bpdz:BBN53_09810"/>
<feature type="chain" id="PRO_5005270546" evidence="1">
    <location>
        <begin position="21"/>
        <end position="99"/>
    </location>
</feature>
<reference evidence="2 5" key="2">
    <citation type="submission" date="2016-07" db="EMBL/GenBank/DDBJ databases">
        <title>Complete genome sequences of Bordetella pseudohinzii.</title>
        <authorList>
            <person name="Spilker T."/>
            <person name="Darrah R."/>
            <person name="LiPuma J.J."/>
        </authorList>
    </citation>
    <scope>NUCLEOTIDE SEQUENCE [LARGE SCALE GENOMIC DNA]</scope>
    <source>
        <strain evidence="2 5">HI4681</strain>
    </source>
</reference>
<organism evidence="3 4">
    <name type="scientific">Bordetella pseudohinzii</name>
    <dbReference type="NCBI Taxonomy" id="1331258"/>
    <lineage>
        <taxon>Bacteria</taxon>
        <taxon>Pseudomonadati</taxon>
        <taxon>Pseudomonadota</taxon>
        <taxon>Betaproteobacteria</taxon>
        <taxon>Burkholderiales</taxon>
        <taxon>Alcaligenaceae</taxon>
        <taxon>Bordetella</taxon>
    </lineage>
</organism>
<evidence type="ECO:0000313" key="4">
    <source>
        <dbReference type="Proteomes" id="UP000053096"/>
    </source>
</evidence>
<accession>A0A0M7H4Y9</accession>
<evidence type="ECO:0000256" key="1">
    <source>
        <dbReference type="SAM" id="SignalP"/>
    </source>
</evidence>
<evidence type="ECO:0000313" key="2">
    <source>
        <dbReference type="EMBL" id="ANY16164.1"/>
    </source>
</evidence>
<proteinExistence type="predicted"/>
<keyword evidence="1" id="KW-0732">Signal</keyword>
<name>A0A0J6EYC1_9BORD</name>
<feature type="signal peptide" evidence="1">
    <location>
        <begin position="1"/>
        <end position="20"/>
    </location>
</feature>
<accession>A0A0J6EYC1</accession>
<gene>
    <name evidence="2" type="ORF">BBN53_09810</name>
    <name evidence="3" type="ORF">ERS370011_03470</name>
</gene>
<evidence type="ECO:0000313" key="5">
    <source>
        <dbReference type="Proteomes" id="UP000092950"/>
    </source>
</evidence>
<evidence type="ECO:0000313" key="3">
    <source>
        <dbReference type="EMBL" id="CUJ04377.1"/>
    </source>
</evidence>
<dbReference type="EMBL" id="CYTV01000011">
    <property type="protein sequence ID" value="CUJ04377.1"/>
    <property type="molecule type" value="Genomic_DNA"/>
</dbReference>
<keyword evidence="5" id="KW-1185">Reference proteome</keyword>
<dbReference type="AlphaFoldDB" id="A0A0J6EYC1"/>
<dbReference type="EMBL" id="CP016440">
    <property type="protein sequence ID" value="ANY16164.1"/>
    <property type="molecule type" value="Genomic_DNA"/>
</dbReference>
<dbReference type="Proteomes" id="UP000053096">
    <property type="component" value="Unassembled WGS sequence"/>
</dbReference>
<protein>
    <submittedName>
        <fullName evidence="3">Uncharacterized protein</fullName>
    </submittedName>
</protein>
<reference evidence="3 4" key="1">
    <citation type="submission" date="2015-09" db="EMBL/GenBank/DDBJ databases">
        <authorList>
            <person name="Jackson K.R."/>
            <person name="Lunt B.L."/>
            <person name="Fisher J.N.B."/>
            <person name="Gardner A.V."/>
            <person name="Bailey M.E."/>
            <person name="Deus L.M."/>
            <person name="Earl A.S."/>
            <person name="Gibby P.D."/>
            <person name="Hartmann K.A."/>
            <person name="Liu J.E."/>
            <person name="Manci A.M."/>
            <person name="Nielsen D.A."/>
            <person name="Solomon M.B."/>
            <person name="Breakwell D.P."/>
            <person name="Burnett S.H."/>
            <person name="Grose J.H."/>
        </authorList>
    </citation>
    <scope>NUCLEOTIDE SEQUENCE [LARGE SCALE GENOMIC DNA]</scope>
    <source>
        <strain evidence="3 4">2789STDY5608636</strain>
    </source>
</reference>